<evidence type="ECO:0000313" key="2">
    <source>
        <dbReference type="Proteomes" id="UP000586093"/>
    </source>
</evidence>
<name>A0A839HGF7_9BURK</name>
<organism evidence="1 2">
    <name type="scientific">Aquariibacter albus</name>
    <dbReference type="NCBI Taxonomy" id="2759899"/>
    <lineage>
        <taxon>Bacteria</taxon>
        <taxon>Pseudomonadati</taxon>
        <taxon>Pseudomonadota</taxon>
        <taxon>Betaproteobacteria</taxon>
        <taxon>Burkholderiales</taxon>
        <taxon>Sphaerotilaceae</taxon>
        <taxon>Aquariibacter</taxon>
    </lineage>
</organism>
<sequence>MKIAIFIIHYYNKDGVFKGKSTRGNPAIRKMSAERTIEAARNVKGADVFVCGFPGSSLVDIDIDASKINSDPRLISYETLASLRKYSGLYDYFAVVEDDILINGDTFGNIIHFDRHHDARAIFLPNRIEVKGNIIACVDTDLNPNKTDKQLTYRGRTLRVYENPNSSIFIVNAEKLEIIKAEVDHSFRGLVVGGPMASAMAHFHKPFDLYRVDDGLDFHTVQHLDVFDTIPPKRTLIQRAAGKLRRLVSSTAAN</sequence>
<proteinExistence type="predicted"/>
<accession>A0A839HGF7</accession>
<dbReference type="AlphaFoldDB" id="A0A839HGF7"/>
<protein>
    <recommendedName>
        <fullName evidence="3">Glycosyltransferase family 25 protein</fullName>
    </recommendedName>
</protein>
<comment type="caution">
    <text evidence="1">The sequence shown here is derived from an EMBL/GenBank/DDBJ whole genome shotgun (WGS) entry which is preliminary data.</text>
</comment>
<dbReference type="EMBL" id="JACIVI010000001">
    <property type="protein sequence ID" value="MBB1161357.1"/>
    <property type="molecule type" value="Genomic_DNA"/>
</dbReference>
<reference evidence="1 2" key="1">
    <citation type="submission" date="2020-08" db="EMBL/GenBank/DDBJ databases">
        <title>Aquariorum lacteus gen. nov., sp. nov., a new member of the family Comamonadaceae, isolated from freshwater aquarium.</title>
        <authorList>
            <person name="Chun S.-J."/>
        </authorList>
    </citation>
    <scope>NUCLEOTIDE SEQUENCE [LARGE SCALE GENOMIC DNA]</scope>
    <source>
        <strain evidence="1 2">SJAQ100</strain>
    </source>
</reference>
<dbReference type="RefSeq" id="WP_182662079.1">
    <property type="nucleotide sequence ID" value="NZ_JACIVI010000001.1"/>
</dbReference>
<gene>
    <name evidence="1" type="ORF">H4F90_05095</name>
</gene>
<dbReference type="Proteomes" id="UP000586093">
    <property type="component" value="Unassembled WGS sequence"/>
</dbReference>
<evidence type="ECO:0000313" key="1">
    <source>
        <dbReference type="EMBL" id="MBB1161357.1"/>
    </source>
</evidence>
<keyword evidence="2" id="KW-1185">Reference proteome</keyword>
<evidence type="ECO:0008006" key="3">
    <source>
        <dbReference type="Google" id="ProtNLM"/>
    </source>
</evidence>